<dbReference type="Gene3D" id="1.10.10.60">
    <property type="entry name" value="Homeodomain-like"/>
    <property type="match status" value="2"/>
</dbReference>
<dbReference type="SUPFAM" id="SSF51215">
    <property type="entry name" value="Regulatory protein AraC"/>
    <property type="match status" value="1"/>
</dbReference>
<evidence type="ECO:0000256" key="5">
    <source>
        <dbReference type="ARBA" id="ARBA00023163"/>
    </source>
</evidence>
<dbReference type="InterPro" id="IPR018060">
    <property type="entry name" value="HTH_AraC"/>
</dbReference>
<evidence type="ECO:0000256" key="6">
    <source>
        <dbReference type="SAM" id="MobiDB-lite"/>
    </source>
</evidence>
<protein>
    <submittedName>
        <fullName evidence="8">AraC family transcriptional regulator</fullName>
    </submittedName>
</protein>
<dbReference type="Pfam" id="PF12833">
    <property type="entry name" value="HTH_18"/>
    <property type="match status" value="1"/>
</dbReference>
<dbReference type="SUPFAM" id="SSF46689">
    <property type="entry name" value="Homeodomain-like"/>
    <property type="match status" value="2"/>
</dbReference>
<dbReference type="InterPro" id="IPR009057">
    <property type="entry name" value="Homeodomain-like_sf"/>
</dbReference>
<sequence>MDPLSEVLSLLKLRSYVSGGFDAAGDWAIRFGPHEGIKFHAVVAGSCWLSVEGELPVQVNAGECFLLSRGLPFSIASDLSLDPIHVSQVLPPNPSGRILSYNGGGDYLSIGGHFTLAEGQADLLLQVLPPLLHVRDQLGSATLRWCVERMRQELAEGQPGDFIVAQQLATIVLVQALRFYLSGRKAENPGWLFALADKRLCAAMAAMHATPGERWTLQTLARVAGMSRTAFAVTFKGTVGLSPIAYLTHWRMMQAADHLVSSRCSLAEIGSAVGYDSEKSFGAAFKRVMRCSPREYGRRQGGKGGPMLRSGPTSSSTHTGG</sequence>
<comment type="caution">
    <text evidence="8">The sequence shown here is derived from an EMBL/GenBank/DDBJ whole genome shotgun (WGS) entry which is preliminary data.</text>
</comment>
<keyword evidence="5" id="KW-0804">Transcription</keyword>
<dbReference type="PANTHER" id="PTHR46796">
    <property type="entry name" value="HTH-TYPE TRANSCRIPTIONAL ACTIVATOR RHAS-RELATED"/>
    <property type="match status" value="1"/>
</dbReference>
<feature type="domain" description="HTH araC/xylS-type" evidence="7">
    <location>
        <begin position="198"/>
        <end position="299"/>
    </location>
</feature>
<name>A0A511XET0_9PROT</name>
<dbReference type="PANTHER" id="PTHR46796:SF13">
    <property type="entry name" value="HTH-TYPE TRANSCRIPTIONAL ACTIVATOR RHAS"/>
    <property type="match status" value="1"/>
</dbReference>
<dbReference type="AlphaFoldDB" id="A0A511XET0"/>
<reference evidence="8 9" key="1">
    <citation type="submission" date="2019-07" db="EMBL/GenBank/DDBJ databases">
        <title>Whole genome shotgun sequence of Acetobacter nitrogenifigens NBRC 105050.</title>
        <authorList>
            <person name="Hosoyama A."/>
            <person name="Uohara A."/>
            <person name="Ohji S."/>
            <person name="Ichikawa N."/>
        </authorList>
    </citation>
    <scope>NUCLEOTIDE SEQUENCE [LARGE SCALE GENOMIC DNA]</scope>
    <source>
        <strain evidence="8 9">NBRC 105050</strain>
    </source>
</reference>
<dbReference type="InterPro" id="IPR037923">
    <property type="entry name" value="HTH-like"/>
</dbReference>
<feature type="compositionally biased region" description="Low complexity" evidence="6">
    <location>
        <begin position="310"/>
        <end position="321"/>
    </location>
</feature>
<dbReference type="Pfam" id="PF12852">
    <property type="entry name" value="Cupin_6"/>
    <property type="match status" value="1"/>
</dbReference>
<gene>
    <name evidence="8" type="ORF">ANI02nite_33370</name>
</gene>
<keyword evidence="9" id="KW-1185">Reference proteome</keyword>
<dbReference type="RefSeq" id="WP_051292458.1">
    <property type="nucleotide sequence ID" value="NZ_AUBI01000021.1"/>
</dbReference>
<dbReference type="InterPro" id="IPR050204">
    <property type="entry name" value="AraC_XylS_family_regulators"/>
</dbReference>
<keyword evidence="4" id="KW-0010">Activator</keyword>
<proteinExistence type="predicted"/>
<dbReference type="Proteomes" id="UP000321635">
    <property type="component" value="Unassembled WGS sequence"/>
</dbReference>
<dbReference type="OrthoDB" id="9802263at2"/>
<evidence type="ECO:0000313" key="9">
    <source>
        <dbReference type="Proteomes" id="UP000321635"/>
    </source>
</evidence>
<keyword evidence="2" id="KW-0805">Transcription regulation</keyword>
<dbReference type="GO" id="GO:0003700">
    <property type="term" value="F:DNA-binding transcription factor activity"/>
    <property type="evidence" value="ECO:0007669"/>
    <property type="project" value="InterPro"/>
</dbReference>
<dbReference type="PROSITE" id="PS01124">
    <property type="entry name" value="HTH_ARAC_FAMILY_2"/>
    <property type="match status" value="1"/>
</dbReference>
<dbReference type="InterPro" id="IPR032783">
    <property type="entry name" value="AraC_lig"/>
</dbReference>
<evidence type="ECO:0000256" key="2">
    <source>
        <dbReference type="ARBA" id="ARBA00023015"/>
    </source>
</evidence>
<evidence type="ECO:0000259" key="7">
    <source>
        <dbReference type="PROSITE" id="PS01124"/>
    </source>
</evidence>
<dbReference type="SMART" id="SM00342">
    <property type="entry name" value="HTH_ARAC"/>
    <property type="match status" value="1"/>
</dbReference>
<feature type="region of interest" description="Disordered" evidence="6">
    <location>
        <begin position="295"/>
        <end position="321"/>
    </location>
</feature>
<accession>A0A511XET0</accession>
<dbReference type="EMBL" id="BJYF01000038">
    <property type="protein sequence ID" value="GEN61453.1"/>
    <property type="molecule type" value="Genomic_DNA"/>
</dbReference>
<dbReference type="STRING" id="1120919.GCA_000429165_03420"/>
<evidence type="ECO:0000256" key="4">
    <source>
        <dbReference type="ARBA" id="ARBA00023159"/>
    </source>
</evidence>
<keyword evidence="3" id="KW-0238">DNA-binding</keyword>
<organism evidence="8 9">
    <name type="scientific">Acetobacter nitrogenifigens DSM 23921 = NBRC 105050</name>
    <dbReference type="NCBI Taxonomy" id="1120919"/>
    <lineage>
        <taxon>Bacteria</taxon>
        <taxon>Pseudomonadati</taxon>
        <taxon>Pseudomonadota</taxon>
        <taxon>Alphaproteobacteria</taxon>
        <taxon>Acetobacterales</taxon>
        <taxon>Acetobacteraceae</taxon>
        <taxon>Acetobacter</taxon>
    </lineage>
</organism>
<keyword evidence="1" id="KW-0963">Cytoplasm</keyword>
<dbReference type="InterPro" id="IPR018062">
    <property type="entry name" value="HTH_AraC-typ_CS"/>
</dbReference>
<dbReference type="GO" id="GO:0043565">
    <property type="term" value="F:sequence-specific DNA binding"/>
    <property type="evidence" value="ECO:0007669"/>
    <property type="project" value="InterPro"/>
</dbReference>
<dbReference type="PROSITE" id="PS00041">
    <property type="entry name" value="HTH_ARAC_FAMILY_1"/>
    <property type="match status" value="1"/>
</dbReference>
<evidence type="ECO:0000256" key="1">
    <source>
        <dbReference type="ARBA" id="ARBA00022490"/>
    </source>
</evidence>
<evidence type="ECO:0000256" key="3">
    <source>
        <dbReference type="ARBA" id="ARBA00023125"/>
    </source>
</evidence>
<evidence type="ECO:0000313" key="8">
    <source>
        <dbReference type="EMBL" id="GEN61453.1"/>
    </source>
</evidence>